<sequence length="301" mass="35521">MDNLFDLNSFNLVNFLFINLIVCIVILGSLVTFLEKYIPVFITQTFRYGKHAHKGRLDKFVSLLEVPKSWFAHFYLFSAVWSILGFYLTIRVCLYGYQCPAFVLKFLDICCTSFRYEKTSNSTTFIAMFLILLQCIRRFYETHFVQVFSSKIKINLSHYFVGYIHYFGTVVLTLSQSEGFVRSPTHRSATFSFGTLIWTCLFLYAWYHQFKSNLILANLRKNKQGNVVTEEHKLPVGGYFEKISSPHMFFEILMYVALYGILCENTSWIWIFIWVLTNQVSNAWLTHQCNIHKNLKEHMWQ</sequence>
<dbReference type="InterPro" id="IPR039698">
    <property type="entry name" value="Dfg10/SRD5A3"/>
</dbReference>
<dbReference type="EMBL" id="GANO01002924">
    <property type="protein sequence ID" value="JAB56947.1"/>
    <property type="molecule type" value="mRNA"/>
</dbReference>
<dbReference type="GO" id="GO:0102389">
    <property type="term" value="F:polyprenol reductase activity"/>
    <property type="evidence" value="ECO:0007669"/>
    <property type="project" value="UniProtKB-UniRule"/>
</dbReference>
<comment type="catalytic activity">
    <reaction evidence="8 9">
        <text>a di-trans,poly-cis-dolichal + NADP(+) = a di-trans,poly-cis-polyprenal + NADPH + H(+)</text>
        <dbReference type="Rhea" id="RHEA:80727"/>
        <dbReference type="Rhea" id="RHEA-COMP:19536"/>
        <dbReference type="Rhea" id="RHEA-COMP:19537"/>
        <dbReference type="ChEBI" id="CHEBI:15378"/>
        <dbReference type="ChEBI" id="CHEBI:57783"/>
        <dbReference type="ChEBI" id="CHEBI:58349"/>
        <dbReference type="ChEBI" id="CHEBI:231623"/>
        <dbReference type="ChEBI" id="CHEBI:231637"/>
        <dbReference type="EC" id="1.3.1.94"/>
    </reaction>
    <physiologicalReaction direction="right-to-left" evidence="8 9">
        <dbReference type="Rhea" id="RHEA:80729"/>
    </physiologicalReaction>
</comment>
<keyword evidence="9" id="KW-0560">Oxidoreductase</keyword>
<protein>
    <recommendedName>
        <fullName evidence="7 9">Polyprenal reductase</fullName>
        <ecNumber evidence="2 9">1.3.1.94</ecNumber>
    </recommendedName>
</protein>
<keyword evidence="9" id="KW-0521">NADP</keyword>
<evidence type="ECO:0000259" key="10">
    <source>
        <dbReference type="Pfam" id="PF02544"/>
    </source>
</evidence>
<dbReference type="InterPro" id="IPR001104">
    <property type="entry name" value="3-oxo-5_a-steroid_4-DH_C"/>
</dbReference>
<feature type="transmembrane region" description="Helical" evidence="9">
    <location>
        <begin position="160"/>
        <end position="177"/>
    </location>
</feature>
<name>U5EHQ2_9DIPT</name>
<evidence type="ECO:0000313" key="11">
    <source>
        <dbReference type="EMBL" id="JAB56947.1"/>
    </source>
</evidence>
<reference evidence="11" key="1">
    <citation type="journal article" date="2014" name="Insect Biochem. Mol. Biol.">
        <title>An insight into the sialome of the frog biting fly, Corethrella appendiculata.</title>
        <authorList>
            <person name="Ribeiro J.M.C."/>
            <person name="Chagas A.C."/>
            <person name="Pham V.M."/>
            <person name="Lounibos L.P."/>
            <person name="Calvo E."/>
        </authorList>
    </citation>
    <scope>NUCLEOTIDE SEQUENCE</scope>
    <source>
        <tissue evidence="11">Salivary glands</tissue>
    </source>
</reference>
<evidence type="ECO:0000256" key="6">
    <source>
        <dbReference type="ARBA" id="ARBA00046320"/>
    </source>
</evidence>
<evidence type="ECO:0000256" key="8">
    <source>
        <dbReference type="ARBA" id="ARBA00049427"/>
    </source>
</evidence>
<comment type="similarity">
    <text evidence="6 9">Belongs to the steroid 5-alpha reductase family. Polyprenal reductase subfamily.</text>
</comment>
<keyword evidence="4 9" id="KW-1133">Transmembrane helix</keyword>
<evidence type="ECO:0000256" key="2">
    <source>
        <dbReference type="ARBA" id="ARBA00012522"/>
    </source>
</evidence>
<dbReference type="GO" id="GO:0016095">
    <property type="term" value="P:polyprenol catabolic process"/>
    <property type="evidence" value="ECO:0007669"/>
    <property type="project" value="UniProtKB-UniRule"/>
</dbReference>
<dbReference type="Pfam" id="PF02544">
    <property type="entry name" value="Steroid_dh"/>
    <property type="match status" value="1"/>
</dbReference>
<dbReference type="GO" id="GO:0003865">
    <property type="term" value="F:3-oxo-5-alpha-steroid 4-dehydrogenase activity"/>
    <property type="evidence" value="ECO:0007669"/>
    <property type="project" value="TreeGrafter"/>
</dbReference>
<dbReference type="AlphaFoldDB" id="U5EHQ2"/>
<feature type="transmembrane region" description="Helical" evidence="9">
    <location>
        <begin position="189"/>
        <end position="207"/>
    </location>
</feature>
<evidence type="ECO:0000256" key="5">
    <source>
        <dbReference type="ARBA" id="ARBA00023136"/>
    </source>
</evidence>
<evidence type="ECO:0000256" key="1">
    <source>
        <dbReference type="ARBA" id="ARBA00004127"/>
    </source>
</evidence>
<dbReference type="PANTHER" id="PTHR14624:SF0">
    <property type="entry name" value="POLYPRENOL REDUCTASE"/>
    <property type="match status" value="1"/>
</dbReference>
<accession>U5EHQ2</accession>
<evidence type="ECO:0000256" key="7">
    <source>
        <dbReference type="ARBA" id="ARBA00047186"/>
    </source>
</evidence>
<dbReference type="UniPathway" id="UPA00378"/>
<dbReference type="PROSITE" id="PS50244">
    <property type="entry name" value="S5A_REDUCTASE"/>
    <property type="match status" value="1"/>
</dbReference>
<comment type="pathway">
    <text evidence="9">Protein modification; protein glycosylation.</text>
</comment>
<evidence type="ECO:0000256" key="4">
    <source>
        <dbReference type="ARBA" id="ARBA00022989"/>
    </source>
</evidence>
<dbReference type="GO" id="GO:0005789">
    <property type="term" value="C:endoplasmic reticulum membrane"/>
    <property type="evidence" value="ECO:0007669"/>
    <property type="project" value="UniProtKB-SubCell"/>
</dbReference>
<evidence type="ECO:0000256" key="9">
    <source>
        <dbReference type="RuleBase" id="RU367081"/>
    </source>
</evidence>
<feature type="transmembrane region" description="Helical" evidence="9">
    <location>
        <begin position="252"/>
        <end position="276"/>
    </location>
</feature>
<dbReference type="PANTHER" id="PTHR14624">
    <property type="entry name" value="DFG10 PROTEIN"/>
    <property type="match status" value="1"/>
</dbReference>
<comment type="subcellular location">
    <subcellularLocation>
        <location evidence="1">Endomembrane system</location>
        <topology evidence="1">Multi-pass membrane protein</topology>
    </subcellularLocation>
    <subcellularLocation>
        <location evidence="9">Endoplasmic reticulum membrane</location>
    </subcellularLocation>
</comment>
<feature type="transmembrane region" description="Helical" evidence="9">
    <location>
        <begin position="12"/>
        <end position="34"/>
    </location>
</feature>
<proteinExistence type="evidence at transcript level"/>
<keyword evidence="9" id="KW-0256">Endoplasmic reticulum</keyword>
<dbReference type="GO" id="GO:0006488">
    <property type="term" value="P:dolichol-linked oligosaccharide biosynthetic process"/>
    <property type="evidence" value="ECO:0007669"/>
    <property type="project" value="UniProtKB-UniRule"/>
</dbReference>
<dbReference type="GO" id="GO:0160198">
    <property type="term" value="F:polyprenal reductase activity"/>
    <property type="evidence" value="ECO:0007669"/>
    <property type="project" value="UniProtKB-EC"/>
</dbReference>
<keyword evidence="5 9" id="KW-0472">Membrane</keyword>
<keyword evidence="3 9" id="KW-0812">Transmembrane</keyword>
<comment type="function">
    <text evidence="9">Plays a key role in early steps of protein N-linked glycosylation by being involved in the conversion of polyprenol into dolichol. Acts as a polyprenal reductase that mediates the reduction of polyprenal into dolichal in a NADP-dependent mechanism. Dolichols are required for the synthesis of dolichol-linked monosaccharides and the oligosaccharide precursor used for N-glycosylation.</text>
</comment>
<feature type="domain" description="3-oxo-5-alpha-steroid 4-dehydrogenase C-terminal" evidence="10">
    <location>
        <begin position="194"/>
        <end position="294"/>
    </location>
</feature>
<feature type="transmembrane region" description="Helical" evidence="9">
    <location>
        <begin position="74"/>
        <end position="97"/>
    </location>
</feature>
<organism evidence="11">
    <name type="scientific">Corethrella appendiculata</name>
    <dbReference type="NCBI Taxonomy" id="1370023"/>
    <lineage>
        <taxon>Eukaryota</taxon>
        <taxon>Metazoa</taxon>
        <taxon>Ecdysozoa</taxon>
        <taxon>Arthropoda</taxon>
        <taxon>Hexapoda</taxon>
        <taxon>Insecta</taxon>
        <taxon>Pterygota</taxon>
        <taxon>Neoptera</taxon>
        <taxon>Endopterygota</taxon>
        <taxon>Diptera</taxon>
        <taxon>Nematocera</taxon>
        <taxon>Culicoidea</taxon>
        <taxon>Chaoboridae</taxon>
        <taxon>Corethrella</taxon>
    </lineage>
</organism>
<dbReference type="EC" id="1.3.1.94" evidence="2 9"/>
<feature type="transmembrane region" description="Helical" evidence="9">
    <location>
        <begin position="122"/>
        <end position="140"/>
    </location>
</feature>
<evidence type="ECO:0000256" key="3">
    <source>
        <dbReference type="ARBA" id="ARBA00022692"/>
    </source>
</evidence>